<feature type="transmembrane region" description="Helical" evidence="1">
    <location>
        <begin position="90"/>
        <end position="108"/>
    </location>
</feature>
<dbReference type="Pfam" id="PF10063">
    <property type="entry name" value="DUF2301"/>
    <property type="match status" value="1"/>
</dbReference>
<evidence type="ECO:0000313" key="2">
    <source>
        <dbReference type="EMBL" id="MDB9537562.1"/>
    </source>
</evidence>
<dbReference type="PANTHER" id="PTHR36716:SF2">
    <property type="entry name" value="F3H9.20 PROTEIN"/>
    <property type="match status" value="1"/>
</dbReference>
<dbReference type="PANTHER" id="PTHR36716">
    <property type="entry name" value="F3H9.20 PROTEIN"/>
    <property type="match status" value="1"/>
</dbReference>
<feature type="transmembrane region" description="Helical" evidence="1">
    <location>
        <begin position="58"/>
        <end position="83"/>
    </location>
</feature>
<accession>A0ABT5ALH6</accession>
<dbReference type="Proteomes" id="UP001211249">
    <property type="component" value="Unassembled WGS sequence"/>
</dbReference>
<dbReference type="InterPro" id="IPR019275">
    <property type="entry name" value="DUF2301"/>
</dbReference>
<keyword evidence="1" id="KW-0472">Membrane</keyword>
<name>A0ABT5ALH6_9CYAN</name>
<evidence type="ECO:0000256" key="1">
    <source>
        <dbReference type="SAM" id="Phobius"/>
    </source>
</evidence>
<comment type="caution">
    <text evidence="2">The sequence shown here is derived from an EMBL/GenBank/DDBJ whole genome shotgun (WGS) entry which is preliminary data.</text>
</comment>
<protein>
    <submittedName>
        <fullName evidence="2">DUF2301 domain-containing membrane protein</fullName>
    </submittedName>
</protein>
<evidence type="ECO:0000313" key="3">
    <source>
        <dbReference type="Proteomes" id="UP001211249"/>
    </source>
</evidence>
<proteinExistence type="predicted"/>
<feature type="transmembrane region" description="Helical" evidence="1">
    <location>
        <begin position="30"/>
        <end position="52"/>
    </location>
</feature>
<sequence>MATQTILSPEIYQGQFGEFTITHSDRQSVIIYRTGLMIAALCFALGSSLVLISPQPVVIQAITPIYTCFSLALGISLLTIHIYMKFLHQILQIFWIIGSISALIFAHSDSQAFAITVYNQPLTILGIGFTFAALTGIYFKEGFCFNRLETKILTPIVPILLLGHLTRILSTQTEQILLATWTICFLIFAVRKIIQPIPPDIGDKSVFDYLKKQHLETSK</sequence>
<keyword evidence="1" id="KW-1133">Transmembrane helix</keyword>
<keyword evidence="3" id="KW-1185">Reference proteome</keyword>
<feature type="transmembrane region" description="Helical" evidence="1">
    <location>
        <begin position="120"/>
        <end position="140"/>
    </location>
</feature>
<reference evidence="2 3" key="1">
    <citation type="submission" date="2023-01" db="EMBL/GenBank/DDBJ databases">
        <title>Genomes from the Australian National Cyanobacteria Reference Collection.</title>
        <authorList>
            <person name="Willis A."/>
            <person name="Lee E.M.F."/>
        </authorList>
    </citation>
    <scope>NUCLEOTIDE SEQUENCE [LARGE SCALE GENOMIC DNA]</scope>
    <source>
        <strain evidence="2 3">CS-1226</strain>
    </source>
</reference>
<dbReference type="RefSeq" id="WP_271797229.1">
    <property type="nucleotide sequence ID" value="NZ_JAQMUC010000095.1"/>
</dbReference>
<dbReference type="EMBL" id="JAQMUC010000095">
    <property type="protein sequence ID" value="MDB9537562.1"/>
    <property type="molecule type" value="Genomic_DNA"/>
</dbReference>
<gene>
    <name evidence="2" type="ORF">PN451_17295</name>
</gene>
<keyword evidence="1" id="KW-0812">Transmembrane</keyword>
<organism evidence="2 3">
    <name type="scientific">Dolichospermum planctonicum CS-1226</name>
    <dbReference type="NCBI Taxonomy" id="3021751"/>
    <lineage>
        <taxon>Bacteria</taxon>
        <taxon>Bacillati</taxon>
        <taxon>Cyanobacteriota</taxon>
        <taxon>Cyanophyceae</taxon>
        <taxon>Nostocales</taxon>
        <taxon>Aphanizomenonaceae</taxon>
        <taxon>Dolichospermum</taxon>
        <taxon>Dolichospermum planctonicum</taxon>
    </lineage>
</organism>